<organism evidence="7 8">
    <name type="scientific">Persicimonas caeni</name>
    <dbReference type="NCBI Taxonomy" id="2292766"/>
    <lineage>
        <taxon>Bacteria</taxon>
        <taxon>Deltaproteobacteria</taxon>
        <taxon>Bradymonadales</taxon>
        <taxon>Bradymonadaceae</taxon>
        <taxon>Persicimonas</taxon>
    </lineage>
</organism>
<dbReference type="PANTHER" id="PTHR24960:SF79">
    <property type="entry name" value="PHOTOSYSTEM I IRON-SULFUR CENTER"/>
    <property type="match status" value="1"/>
</dbReference>
<gene>
    <name evidence="7" type="ORF">FIV42_05405</name>
</gene>
<keyword evidence="3" id="KW-0408">Iron</keyword>
<dbReference type="InterPro" id="IPR017896">
    <property type="entry name" value="4Fe4S_Fe-S-bd"/>
</dbReference>
<accession>A0A5B8Y5V0</accession>
<dbReference type="CDD" id="cd16373">
    <property type="entry name" value="DMSOR_beta_like"/>
    <property type="match status" value="1"/>
</dbReference>
<dbReference type="InterPro" id="IPR017900">
    <property type="entry name" value="4Fe4S_Fe_S_CS"/>
</dbReference>
<dbReference type="Gene3D" id="3.30.70.20">
    <property type="match status" value="2"/>
</dbReference>
<evidence type="ECO:0000256" key="3">
    <source>
        <dbReference type="ARBA" id="ARBA00023004"/>
    </source>
</evidence>
<accession>A0A4Y6PQX6</accession>
<protein>
    <submittedName>
        <fullName evidence="7">4Fe-4S dicluster domain-containing protein</fullName>
    </submittedName>
</protein>
<evidence type="ECO:0000256" key="4">
    <source>
        <dbReference type="ARBA" id="ARBA00023014"/>
    </source>
</evidence>
<keyword evidence="8" id="KW-1185">Reference proteome</keyword>
<keyword evidence="2" id="KW-0479">Metal-binding</keyword>
<dbReference type="OrthoDB" id="9808559at2"/>
<dbReference type="InterPro" id="IPR050157">
    <property type="entry name" value="PSI_iron-sulfur_center"/>
</dbReference>
<name>A0A4Y6PQX6_PERCE</name>
<feature type="region of interest" description="Disordered" evidence="5">
    <location>
        <begin position="77"/>
        <end position="99"/>
    </location>
</feature>
<feature type="region of interest" description="Disordered" evidence="5">
    <location>
        <begin position="1"/>
        <end position="63"/>
    </location>
</feature>
<keyword evidence="4" id="KW-0411">Iron-sulfur</keyword>
<dbReference type="PANTHER" id="PTHR24960">
    <property type="entry name" value="PHOTOSYSTEM I IRON-SULFUR CENTER-RELATED"/>
    <property type="match status" value="1"/>
</dbReference>
<dbReference type="GO" id="GO:0046872">
    <property type="term" value="F:metal ion binding"/>
    <property type="evidence" value="ECO:0007669"/>
    <property type="project" value="UniProtKB-KW"/>
</dbReference>
<evidence type="ECO:0000256" key="1">
    <source>
        <dbReference type="ARBA" id="ARBA00022485"/>
    </source>
</evidence>
<dbReference type="Proteomes" id="UP000315995">
    <property type="component" value="Chromosome"/>
</dbReference>
<reference evidence="7 8" key="1">
    <citation type="submission" date="2019-06" db="EMBL/GenBank/DDBJ databases">
        <title>Persicimonas caeni gen. nov., sp. nov., a predatory bacterium isolated from solar saltern.</title>
        <authorList>
            <person name="Wang S."/>
        </authorList>
    </citation>
    <scope>NUCLEOTIDE SEQUENCE [LARGE SCALE GENOMIC DNA]</scope>
    <source>
        <strain evidence="7 8">YN101</strain>
    </source>
</reference>
<keyword evidence="1" id="KW-0004">4Fe-4S</keyword>
<sequence>MFGWFKKKTDDAEEESGYDRRQFLRGSFIREALTPEGLDDEPAEQAEQTEASDQPQPAHQSAHQPVDLLALLSQLDPHSSDRQLPPGVDKLRSRRRGSIPVLRPPGAVAEQDFLQLCTLCGACAEACPHDSIVGAPSRFREAAGSPMIDAFNTPCHMCDDAPCIAACEPGALRDDLPKKLGLAMLQQHSCLAYNNSFCSVCAERCPEEGAIEVERGKPRIVAENCTGCGICHSVCPAPVNAIMIMPNPNRPASD</sequence>
<dbReference type="GO" id="GO:0051539">
    <property type="term" value="F:4 iron, 4 sulfur cluster binding"/>
    <property type="evidence" value="ECO:0007669"/>
    <property type="project" value="UniProtKB-KW"/>
</dbReference>
<evidence type="ECO:0000259" key="6">
    <source>
        <dbReference type="PROSITE" id="PS51379"/>
    </source>
</evidence>
<dbReference type="Pfam" id="PF00037">
    <property type="entry name" value="Fer4"/>
    <property type="match status" value="1"/>
</dbReference>
<evidence type="ECO:0000313" key="8">
    <source>
        <dbReference type="Proteomes" id="UP000315995"/>
    </source>
</evidence>
<proteinExistence type="predicted"/>
<feature type="domain" description="4Fe-4S ferredoxin-type" evidence="6">
    <location>
        <begin position="107"/>
        <end position="137"/>
    </location>
</feature>
<dbReference type="EMBL" id="CP041186">
    <property type="protein sequence ID" value="QDG50185.1"/>
    <property type="molecule type" value="Genomic_DNA"/>
</dbReference>
<feature type="compositionally biased region" description="Low complexity" evidence="5">
    <location>
        <begin position="54"/>
        <end position="63"/>
    </location>
</feature>
<dbReference type="PROSITE" id="PS51379">
    <property type="entry name" value="4FE4S_FER_2"/>
    <property type="match status" value="2"/>
</dbReference>
<dbReference type="AlphaFoldDB" id="A0A4Y6PQX6"/>
<evidence type="ECO:0000256" key="5">
    <source>
        <dbReference type="SAM" id="MobiDB-lite"/>
    </source>
</evidence>
<dbReference type="Pfam" id="PF12797">
    <property type="entry name" value="Fer4_2"/>
    <property type="match status" value="1"/>
</dbReference>
<dbReference type="PROSITE" id="PS00198">
    <property type="entry name" value="4FE4S_FER_1"/>
    <property type="match status" value="2"/>
</dbReference>
<dbReference type="RefSeq" id="WP_141196681.1">
    <property type="nucleotide sequence ID" value="NZ_CP041186.1"/>
</dbReference>
<dbReference type="SUPFAM" id="SSF54862">
    <property type="entry name" value="4Fe-4S ferredoxins"/>
    <property type="match status" value="1"/>
</dbReference>
<evidence type="ECO:0000313" key="7">
    <source>
        <dbReference type="EMBL" id="QDG50185.1"/>
    </source>
</evidence>
<feature type="domain" description="4Fe-4S ferredoxin-type" evidence="6">
    <location>
        <begin position="216"/>
        <end position="247"/>
    </location>
</feature>
<evidence type="ECO:0000256" key="2">
    <source>
        <dbReference type="ARBA" id="ARBA00022723"/>
    </source>
</evidence>